<sequence length="184" mass="20213">MNRGRNISNGSLYLVTSFTKCIHWGIAVFNRPCNPGQGLTFVNTPFGWKGSRGFTTKVSDTDKRDIPNQCVFLRGYKIMVRQDIFDNLGNDQPRGSGSAMPFSSSQAGSISMTRQPATRLRGGGGTDFMSKILTGKNLFDRTTTPTVTTDKVVLHPNFSSSPVHPSDVINAALLSQVDRNFDQF</sequence>
<dbReference type="HOGENOM" id="CLU_080750_0_0_1"/>
<name>A0A0C2X2Z5_AMAMK</name>
<reference evidence="2 3" key="1">
    <citation type="submission" date="2014-04" db="EMBL/GenBank/DDBJ databases">
        <title>Evolutionary Origins and Diversification of the Mycorrhizal Mutualists.</title>
        <authorList>
            <consortium name="DOE Joint Genome Institute"/>
            <consortium name="Mycorrhizal Genomics Consortium"/>
            <person name="Kohler A."/>
            <person name="Kuo A."/>
            <person name="Nagy L.G."/>
            <person name="Floudas D."/>
            <person name="Copeland A."/>
            <person name="Barry K.W."/>
            <person name="Cichocki N."/>
            <person name="Veneault-Fourrey C."/>
            <person name="LaButti K."/>
            <person name="Lindquist E.A."/>
            <person name="Lipzen A."/>
            <person name="Lundell T."/>
            <person name="Morin E."/>
            <person name="Murat C."/>
            <person name="Riley R."/>
            <person name="Ohm R."/>
            <person name="Sun H."/>
            <person name="Tunlid A."/>
            <person name="Henrissat B."/>
            <person name="Grigoriev I.V."/>
            <person name="Hibbett D.S."/>
            <person name="Martin F."/>
        </authorList>
    </citation>
    <scope>NUCLEOTIDE SEQUENCE [LARGE SCALE GENOMIC DNA]</scope>
    <source>
        <strain evidence="2 3">Koide BX008</strain>
    </source>
</reference>
<evidence type="ECO:0000256" key="1">
    <source>
        <dbReference type="SAM" id="MobiDB-lite"/>
    </source>
</evidence>
<feature type="compositionally biased region" description="Polar residues" evidence="1">
    <location>
        <begin position="90"/>
        <end position="116"/>
    </location>
</feature>
<protein>
    <submittedName>
        <fullName evidence="2">Uncharacterized protein</fullName>
    </submittedName>
</protein>
<keyword evidence="3" id="KW-1185">Reference proteome</keyword>
<dbReference type="InParanoid" id="A0A0C2X2Z5"/>
<gene>
    <name evidence="2" type="ORF">M378DRAFT_164975</name>
</gene>
<proteinExistence type="predicted"/>
<organism evidence="2 3">
    <name type="scientific">Amanita muscaria (strain Koide BX008)</name>
    <dbReference type="NCBI Taxonomy" id="946122"/>
    <lineage>
        <taxon>Eukaryota</taxon>
        <taxon>Fungi</taxon>
        <taxon>Dikarya</taxon>
        <taxon>Basidiomycota</taxon>
        <taxon>Agaricomycotina</taxon>
        <taxon>Agaricomycetes</taxon>
        <taxon>Agaricomycetidae</taxon>
        <taxon>Agaricales</taxon>
        <taxon>Pluteineae</taxon>
        <taxon>Amanitaceae</taxon>
        <taxon>Amanita</taxon>
    </lineage>
</organism>
<evidence type="ECO:0000313" key="2">
    <source>
        <dbReference type="EMBL" id="KIL63088.1"/>
    </source>
</evidence>
<dbReference type="AlphaFoldDB" id="A0A0C2X2Z5"/>
<accession>A0A0C2X2Z5</accession>
<evidence type="ECO:0000313" key="3">
    <source>
        <dbReference type="Proteomes" id="UP000054549"/>
    </source>
</evidence>
<dbReference type="EMBL" id="KN818263">
    <property type="protein sequence ID" value="KIL63088.1"/>
    <property type="molecule type" value="Genomic_DNA"/>
</dbReference>
<dbReference type="Proteomes" id="UP000054549">
    <property type="component" value="Unassembled WGS sequence"/>
</dbReference>
<feature type="region of interest" description="Disordered" evidence="1">
    <location>
        <begin position="90"/>
        <end position="124"/>
    </location>
</feature>